<evidence type="ECO:0000256" key="2">
    <source>
        <dbReference type="SAM" id="Coils"/>
    </source>
</evidence>
<feature type="domain" description="Multidrug resistance protein MdtA-like C-terminal permuted SH3" evidence="3">
    <location>
        <begin position="277"/>
        <end position="340"/>
    </location>
</feature>
<dbReference type="Pfam" id="PF25973">
    <property type="entry name" value="BSH_CzcB"/>
    <property type="match status" value="1"/>
</dbReference>
<evidence type="ECO:0000313" key="7">
    <source>
        <dbReference type="Proteomes" id="UP000464675"/>
    </source>
</evidence>
<protein>
    <submittedName>
        <fullName evidence="6">Efflux RND transporter periplasmic adaptor subunit</fullName>
    </submittedName>
    <submittedName>
        <fullName evidence="5">RND family efflux transporter MFP subunit</fullName>
    </submittedName>
</protein>
<organism evidence="5 8">
    <name type="scientific">Microbulbifer hydrolyticus</name>
    <dbReference type="NCBI Taxonomy" id="48074"/>
    <lineage>
        <taxon>Bacteria</taxon>
        <taxon>Pseudomonadati</taxon>
        <taxon>Pseudomonadota</taxon>
        <taxon>Gammaproteobacteria</taxon>
        <taxon>Cellvibrionales</taxon>
        <taxon>Microbulbiferaceae</taxon>
        <taxon>Microbulbifer</taxon>
    </lineage>
</organism>
<dbReference type="AlphaFoldDB" id="A0A6P1TB68"/>
<dbReference type="Gene3D" id="2.40.30.170">
    <property type="match status" value="1"/>
</dbReference>
<evidence type="ECO:0000259" key="4">
    <source>
        <dbReference type="Pfam" id="PF25973"/>
    </source>
</evidence>
<feature type="domain" description="CzcB-like barrel-sandwich hybrid" evidence="4">
    <location>
        <begin position="50"/>
        <end position="189"/>
    </location>
</feature>
<dbReference type="PANTHER" id="PTHR30469:SF15">
    <property type="entry name" value="HLYD FAMILY OF SECRETION PROTEINS"/>
    <property type="match status" value="1"/>
</dbReference>
<dbReference type="OrthoDB" id="9806939at2"/>
<comment type="similarity">
    <text evidence="1">Belongs to the membrane fusion protein (MFP) (TC 8.A.1) family.</text>
</comment>
<feature type="coiled-coil region" evidence="2">
    <location>
        <begin position="95"/>
        <end position="155"/>
    </location>
</feature>
<dbReference type="Proteomes" id="UP000464675">
    <property type="component" value="Chromosome"/>
</dbReference>
<dbReference type="InterPro" id="IPR006143">
    <property type="entry name" value="RND_pump_MFP"/>
</dbReference>
<name>A0A6P1TB68_9GAMM</name>
<dbReference type="Gene3D" id="1.10.287.470">
    <property type="entry name" value="Helix hairpin bin"/>
    <property type="match status" value="1"/>
</dbReference>
<dbReference type="GO" id="GO:0015562">
    <property type="term" value="F:efflux transmembrane transporter activity"/>
    <property type="evidence" value="ECO:0007669"/>
    <property type="project" value="TreeGrafter"/>
</dbReference>
<dbReference type="Gene3D" id="2.40.420.20">
    <property type="match status" value="1"/>
</dbReference>
<dbReference type="Proteomes" id="UP000563601">
    <property type="component" value="Unassembled WGS sequence"/>
</dbReference>
<reference evidence="5 8" key="2">
    <citation type="submission" date="2020-08" db="EMBL/GenBank/DDBJ databases">
        <title>Genomic Encyclopedia of Type Strains, Phase IV (KMG-IV): sequencing the most valuable type-strain genomes for metagenomic binning, comparative biology and taxonomic classification.</title>
        <authorList>
            <person name="Goeker M."/>
        </authorList>
    </citation>
    <scope>NUCLEOTIDE SEQUENCE [LARGE SCALE GENOMIC DNA]</scope>
    <source>
        <strain evidence="5 8">DSM 11525</strain>
    </source>
</reference>
<keyword evidence="7" id="KW-1185">Reference proteome</keyword>
<dbReference type="PANTHER" id="PTHR30469">
    <property type="entry name" value="MULTIDRUG RESISTANCE PROTEIN MDTA"/>
    <property type="match status" value="1"/>
</dbReference>
<evidence type="ECO:0000256" key="1">
    <source>
        <dbReference type="ARBA" id="ARBA00009477"/>
    </source>
</evidence>
<dbReference type="InterPro" id="IPR058627">
    <property type="entry name" value="MdtA-like_C"/>
</dbReference>
<evidence type="ECO:0000313" key="6">
    <source>
        <dbReference type="EMBL" id="QHQ38893.1"/>
    </source>
</evidence>
<dbReference type="EMBL" id="CP047491">
    <property type="protein sequence ID" value="QHQ38893.1"/>
    <property type="molecule type" value="Genomic_DNA"/>
</dbReference>
<sequence length="357" mass="39026">MFSLTFVASLAGIGHAEAQPLTVEAVRVEQQALIEEVPITGTVTPLKQALLSTEVEGLVQEIRTDVGREVGKGDVLLILDPELNAISRDVALAEVARAREALADSRRRFREAQALIADQHIAESEVETLASEVRVRDAQLQAAEVEAERQAALLRRHKIVAPFSGIISQRHVDLGEWVEPGINLFELVDTGDLRMDFRVPQRYYARIQPQDALTVKLDTGHLLQTTVESKVPLSRDAGRTFLLRTQLNGKPPGKLPALIPGMSASAVMQLKRPEPGIAVPRDAVLRYPDGRITVWVADTDGDRKTPVGVREQVVRTGLSFNGLIEITSGLKAGQIVITRGNESLQPGQTVLVKPARR</sequence>
<reference evidence="6 7" key="1">
    <citation type="submission" date="2020-01" db="EMBL/GenBank/DDBJ databases">
        <title>The possibility of degradation of plastic by Microbulbifer hydrolyticus IRE-31.</title>
        <authorList>
            <person name="Liu L."/>
        </authorList>
    </citation>
    <scope>NUCLEOTIDE SEQUENCE [LARGE SCALE GENOMIC DNA]</scope>
    <source>
        <strain evidence="6 7">IRE-31</strain>
    </source>
</reference>
<evidence type="ECO:0000313" key="5">
    <source>
        <dbReference type="EMBL" id="MBB5210646.1"/>
    </source>
</evidence>
<dbReference type="Pfam" id="PF25967">
    <property type="entry name" value="RND-MFP_C"/>
    <property type="match status" value="1"/>
</dbReference>
<dbReference type="GO" id="GO:1990281">
    <property type="term" value="C:efflux pump complex"/>
    <property type="evidence" value="ECO:0007669"/>
    <property type="project" value="TreeGrafter"/>
</dbReference>
<evidence type="ECO:0000313" key="8">
    <source>
        <dbReference type="Proteomes" id="UP000563601"/>
    </source>
</evidence>
<gene>
    <name evidence="6" type="ORF">GTQ55_07780</name>
    <name evidence="5" type="ORF">HNQ53_000834</name>
</gene>
<proteinExistence type="inferred from homology"/>
<dbReference type="Gene3D" id="2.40.50.100">
    <property type="match status" value="1"/>
</dbReference>
<dbReference type="RefSeq" id="WP_161858220.1">
    <property type="nucleotide sequence ID" value="NZ_CP047491.1"/>
</dbReference>
<dbReference type="EMBL" id="JACHHR010000001">
    <property type="protein sequence ID" value="MBB5210646.1"/>
    <property type="molecule type" value="Genomic_DNA"/>
</dbReference>
<dbReference type="InterPro" id="IPR058647">
    <property type="entry name" value="BSH_CzcB-like"/>
</dbReference>
<accession>A0A6P1TB68</accession>
<evidence type="ECO:0000259" key="3">
    <source>
        <dbReference type="Pfam" id="PF25967"/>
    </source>
</evidence>
<dbReference type="NCBIfam" id="TIGR01730">
    <property type="entry name" value="RND_mfp"/>
    <property type="match status" value="1"/>
</dbReference>
<keyword evidence="2" id="KW-0175">Coiled coil</keyword>
<dbReference type="SUPFAM" id="SSF111369">
    <property type="entry name" value="HlyD-like secretion proteins"/>
    <property type="match status" value="1"/>
</dbReference>